<organism evidence="1">
    <name type="scientific">hydrothermal vent metagenome</name>
    <dbReference type="NCBI Taxonomy" id="652676"/>
    <lineage>
        <taxon>unclassified sequences</taxon>
        <taxon>metagenomes</taxon>
        <taxon>ecological metagenomes</taxon>
    </lineage>
</organism>
<gene>
    <name evidence="1" type="ORF">MGWOODY_Hyp756</name>
</gene>
<dbReference type="AlphaFoldDB" id="A0A160U0Q8"/>
<proteinExistence type="predicted"/>
<evidence type="ECO:0000313" key="1">
    <source>
        <dbReference type="EMBL" id="CUS57153.1"/>
    </source>
</evidence>
<accession>A0A160U0Q8</accession>
<reference evidence="1" key="1">
    <citation type="submission" date="2015-10" db="EMBL/GenBank/DDBJ databases">
        <authorList>
            <person name="Gilbert D.G."/>
        </authorList>
    </citation>
    <scope>NUCLEOTIDE SEQUENCE</scope>
</reference>
<name>A0A160U0Q8_9ZZZZ</name>
<protein>
    <submittedName>
        <fullName evidence="1">Uncharacterized protein</fullName>
    </submittedName>
</protein>
<sequence length="60" mass="6954">MLTKLIKTNLEIEIYSMKMTKEEREQLLKIMVSHTNPTFCNQLSESCARSDECATKFPKA</sequence>
<dbReference type="EMBL" id="CZQD01000038">
    <property type="protein sequence ID" value="CUS57153.1"/>
    <property type="molecule type" value="Genomic_DNA"/>
</dbReference>